<reference evidence="1 2" key="1">
    <citation type="submission" date="2024-06" db="EMBL/GenBank/DDBJ databases">
        <authorList>
            <person name="Li F."/>
        </authorList>
    </citation>
    <scope>NUCLEOTIDE SEQUENCE [LARGE SCALE GENOMIC DNA]</scope>
    <source>
        <strain evidence="1 2">GXAS 311</strain>
    </source>
</reference>
<organism evidence="1 2">
    <name type="scientific">Aliikangiella maris</name>
    <dbReference type="NCBI Taxonomy" id="3162458"/>
    <lineage>
        <taxon>Bacteria</taxon>
        <taxon>Pseudomonadati</taxon>
        <taxon>Pseudomonadota</taxon>
        <taxon>Gammaproteobacteria</taxon>
        <taxon>Oceanospirillales</taxon>
        <taxon>Pleioneaceae</taxon>
        <taxon>Aliikangiella</taxon>
    </lineage>
</organism>
<dbReference type="Proteomes" id="UP001548189">
    <property type="component" value="Unassembled WGS sequence"/>
</dbReference>
<keyword evidence="2" id="KW-1185">Reference proteome</keyword>
<gene>
    <name evidence="1" type="ORF">ABVT43_20955</name>
</gene>
<accession>A0ABV2C0C0</accession>
<evidence type="ECO:0000313" key="2">
    <source>
        <dbReference type="Proteomes" id="UP001548189"/>
    </source>
</evidence>
<dbReference type="Pfam" id="PF14119">
    <property type="entry name" value="DUF4288"/>
    <property type="match status" value="1"/>
</dbReference>
<sequence>MYYSVCMFFKSERTDKREPLWEERIVLVSALSEEEAMEKATRNCERESEFKTEMGTQIKWQFHSIERVILLDDLSDGTELFSRFLSEHEAKSLISKL</sequence>
<evidence type="ECO:0000313" key="1">
    <source>
        <dbReference type="EMBL" id="MET1257614.1"/>
    </source>
</evidence>
<name>A0ABV2C0C0_9GAMM</name>
<dbReference type="InterPro" id="IPR025630">
    <property type="entry name" value="DUF4288"/>
</dbReference>
<protein>
    <submittedName>
        <fullName evidence="1">DUF4288 domain-containing protein</fullName>
    </submittedName>
</protein>
<comment type="caution">
    <text evidence="1">The sequence shown here is derived from an EMBL/GenBank/DDBJ whole genome shotgun (WGS) entry which is preliminary data.</text>
</comment>
<proteinExistence type="predicted"/>
<dbReference type="EMBL" id="JBEVCJ010000130">
    <property type="protein sequence ID" value="MET1257614.1"/>
    <property type="molecule type" value="Genomic_DNA"/>
</dbReference>